<evidence type="ECO:0000256" key="2">
    <source>
        <dbReference type="ARBA" id="ARBA00022475"/>
    </source>
</evidence>
<feature type="transmembrane region" description="Helical" evidence="8">
    <location>
        <begin position="345"/>
        <end position="361"/>
    </location>
</feature>
<keyword evidence="4 10" id="KW-0808">Transferase</keyword>
<evidence type="ECO:0000256" key="4">
    <source>
        <dbReference type="ARBA" id="ARBA00022679"/>
    </source>
</evidence>
<dbReference type="EMBL" id="RQHU01000019">
    <property type="protein sequence ID" value="TGN12261.1"/>
    <property type="molecule type" value="Genomic_DNA"/>
</dbReference>
<dbReference type="RefSeq" id="WP_135746416.1">
    <property type="nucleotide sequence ID" value="NZ_JAIZBL010000002.1"/>
</dbReference>
<comment type="subcellular location">
    <subcellularLocation>
        <location evidence="1">Cell membrane</location>
        <topology evidence="1">Multi-pass membrane protein</topology>
    </subcellularLocation>
</comment>
<keyword evidence="2" id="KW-1003">Cell membrane</keyword>
<feature type="transmembrane region" description="Helical" evidence="8">
    <location>
        <begin position="68"/>
        <end position="86"/>
    </location>
</feature>
<dbReference type="GO" id="GO:0009103">
    <property type="term" value="P:lipopolysaccharide biosynthetic process"/>
    <property type="evidence" value="ECO:0007669"/>
    <property type="project" value="UniProtKB-ARBA"/>
</dbReference>
<gene>
    <name evidence="10" type="ORF">EHR08_12805</name>
</gene>
<feature type="transmembrane region" description="Helical" evidence="8">
    <location>
        <begin position="142"/>
        <end position="158"/>
    </location>
</feature>
<feature type="transmembrane region" description="Helical" evidence="8">
    <location>
        <begin position="116"/>
        <end position="135"/>
    </location>
</feature>
<evidence type="ECO:0000256" key="3">
    <source>
        <dbReference type="ARBA" id="ARBA00022676"/>
    </source>
</evidence>
<dbReference type="GO" id="GO:0016763">
    <property type="term" value="F:pentosyltransferase activity"/>
    <property type="evidence" value="ECO:0007669"/>
    <property type="project" value="TreeGrafter"/>
</dbReference>
<feature type="transmembrane region" description="Helical" evidence="8">
    <location>
        <begin position="289"/>
        <end position="308"/>
    </location>
</feature>
<keyword evidence="3 10" id="KW-0328">Glycosyltransferase</keyword>
<evidence type="ECO:0000259" key="9">
    <source>
        <dbReference type="Pfam" id="PF13231"/>
    </source>
</evidence>
<name>A0A6H3NKC2_9LEPT</name>
<dbReference type="Pfam" id="PF13231">
    <property type="entry name" value="PMT_2"/>
    <property type="match status" value="1"/>
</dbReference>
<feature type="transmembrane region" description="Helical" evidence="8">
    <location>
        <begin position="263"/>
        <end position="282"/>
    </location>
</feature>
<keyword evidence="11" id="KW-1185">Reference proteome</keyword>
<feature type="transmembrane region" description="Helical" evidence="8">
    <location>
        <begin position="206"/>
        <end position="228"/>
    </location>
</feature>
<protein>
    <submittedName>
        <fullName evidence="10">Dolichyl-phosphate-mannose--protein mannosyltransferase</fullName>
    </submittedName>
</protein>
<dbReference type="OrthoDB" id="345761at2"/>
<evidence type="ECO:0000313" key="10">
    <source>
        <dbReference type="EMBL" id="TGN12261.1"/>
    </source>
</evidence>
<dbReference type="Proteomes" id="UP000297649">
    <property type="component" value="Unassembled WGS sequence"/>
</dbReference>
<evidence type="ECO:0000313" key="11">
    <source>
        <dbReference type="Proteomes" id="UP000297649"/>
    </source>
</evidence>
<sequence length="504" mass="58752">MKKLFPSTLYTSGPIRNGLVFLLFTLLAFFLRYPSFGYTAIDWDEITYSLIGEGWLQGKLPFRDLWDIKPIGIYIIYFIIHGLLGFSIFAIRLSTLFVVVCSAFIIWLLLRHSNRTFAIAAGFGFLILFSFFLNGLSGNTELFYLCFETIGVWFLFYGKKQYRLLSPLAFGFAFIIKYNTAFDILGFYLLHLYLHRRILFRNPKSFLGYSLFYSVAILPFLVSTIWVFSVGLGDSFLETHKILFSNYAKKVTFLEKIGSLQTYPILAILVSVQMGTFVLYLWKKKVPKILLISFLWTLTAFLAATWTGYFFEHYYLPMIVPTVIGSSFLFRFIKSNFFPKYKQEIIVLIAFLILIPVAVFVRKRVIKLSKVYPDIAKEIYVDIENQKVDPRPVFVAKGTHGIYSLFKQIPINRVIQPGNFTDQSNAKAMFIDNEEIKLKVIENKPGLILFCDMDVFQNPISSYDASWNQDLLVFYYEYIRKEYQYFKTYFPNCHVYLKNGLLSR</sequence>
<feature type="transmembrane region" description="Helical" evidence="8">
    <location>
        <begin position="314"/>
        <end position="333"/>
    </location>
</feature>
<feature type="domain" description="Glycosyltransferase RgtA/B/C/D-like" evidence="9">
    <location>
        <begin position="70"/>
        <end position="221"/>
    </location>
</feature>
<feature type="transmembrane region" description="Helical" evidence="8">
    <location>
        <begin position="93"/>
        <end position="110"/>
    </location>
</feature>
<dbReference type="GO" id="GO:0005886">
    <property type="term" value="C:plasma membrane"/>
    <property type="evidence" value="ECO:0007669"/>
    <property type="project" value="UniProtKB-SubCell"/>
</dbReference>
<dbReference type="PANTHER" id="PTHR33908">
    <property type="entry name" value="MANNOSYLTRANSFERASE YKCB-RELATED"/>
    <property type="match status" value="1"/>
</dbReference>
<evidence type="ECO:0000256" key="8">
    <source>
        <dbReference type="SAM" id="Phobius"/>
    </source>
</evidence>
<feature type="transmembrane region" description="Helical" evidence="8">
    <location>
        <begin position="170"/>
        <end position="194"/>
    </location>
</feature>
<proteinExistence type="predicted"/>
<evidence type="ECO:0000256" key="6">
    <source>
        <dbReference type="ARBA" id="ARBA00022989"/>
    </source>
</evidence>
<evidence type="ECO:0000256" key="1">
    <source>
        <dbReference type="ARBA" id="ARBA00004651"/>
    </source>
</evidence>
<dbReference type="AlphaFoldDB" id="A0A6H3NKC2"/>
<evidence type="ECO:0000256" key="7">
    <source>
        <dbReference type="ARBA" id="ARBA00023136"/>
    </source>
</evidence>
<comment type="caution">
    <text evidence="10">The sequence shown here is derived from an EMBL/GenBank/DDBJ whole genome shotgun (WGS) entry which is preliminary data.</text>
</comment>
<dbReference type="InterPro" id="IPR050297">
    <property type="entry name" value="LipidA_mod_glycosyltrf_83"/>
</dbReference>
<evidence type="ECO:0000256" key="5">
    <source>
        <dbReference type="ARBA" id="ARBA00022692"/>
    </source>
</evidence>
<reference evidence="10" key="1">
    <citation type="journal article" date="2019" name="PLoS Negl. Trop. Dis.">
        <title>Revisiting the worldwide diversity of Leptospira species in the environment.</title>
        <authorList>
            <person name="Vincent A.T."/>
            <person name="Schiettekatte O."/>
            <person name="Bourhy P."/>
            <person name="Veyrier F.J."/>
            <person name="Picardeau M."/>
        </authorList>
    </citation>
    <scope>NUCLEOTIDE SEQUENCE [LARGE SCALE GENOMIC DNA]</scope>
    <source>
        <strain evidence="10">201601109</strain>
    </source>
</reference>
<dbReference type="PANTHER" id="PTHR33908:SF11">
    <property type="entry name" value="MEMBRANE PROTEIN"/>
    <property type="match status" value="1"/>
</dbReference>
<accession>A0A6H3NKC2</accession>
<keyword evidence="7 8" id="KW-0472">Membrane</keyword>
<organism evidence="10 11">
    <name type="scientific">Leptospira bandrabouensis</name>
    <dbReference type="NCBI Taxonomy" id="2484903"/>
    <lineage>
        <taxon>Bacteria</taxon>
        <taxon>Pseudomonadati</taxon>
        <taxon>Spirochaetota</taxon>
        <taxon>Spirochaetia</taxon>
        <taxon>Leptospirales</taxon>
        <taxon>Leptospiraceae</taxon>
        <taxon>Leptospira</taxon>
    </lineage>
</organism>
<keyword evidence="6 8" id="KW-1133">Transmembrane helix</keyword>
<dbReference type="InterPro" id="IPR038731">
    <property type="entry name" value="RgtA/B/C-like"/>
</dbReference>
<keyword evidence="5 8" id="KW-0812">Transmembrane</keyword>